<accession>A0A0J9U1M0</accession>
<evidence type="ECO:0000256" key="1">
    <source>
        <dbReference type="SAM" id="SignalP"/>
    </source>
</evidence>
<keyword evidence="1" id="KW-0732">Signal</keyword>
<dbReference type="EMBL" id="KQ235298">
    <property type="protein sequence ID" value="KNA00983.1"/>
    <property type="molecule type" value="Genomic_DNA"/>
</dbReference>
<reference evidence="2 3" key="1">
    <citation type="submission" date="2011-09" db="EMBL/GenBank/DDBJ databases">
        <title>The Genome Sequence of Plasmodium vivax North Korean.</title>
        <authorList>
            <consortium name="The Broad Institute Genome Sequencing Platform"/>
            <consortium name="The Broad Institute Genome Sequencing Center for Infectious Disease"/>
            <person name="Neafsey D."/>
            <person name="Carlton J."/>
            <person name="Barnwell J."/>
            <person name="Collins W."/>
            <person name="Escalante A."/>
            <person name="Mullikin J."/>
            <person name="Saul A."/>
            <person name="Guigo R."/>
            <person name="Camara F."/>
            <person name="Young S.K."/>
            <person name="Zeng Q."/>
            <person name="Gargeya S."/>
            <person name="Fitzgerald M."/>
            <person name="Haas B."/>
            <person name="Abouelleil A."/>
            <person name="Alvarado L."/>
            <person name="Arachchi H.M."/>
            <person name="Berlin A."/>
            <person name="Brown A."/>
            <person name="Chapman S.B."/>
            <person name="Chen Z."/>
            <person name="Dunbar C."/>
            <person name="Freedman E."/>
            <person name="Gearin G."/>
            <person name="Gellesch M."/>
            <person name="Goldberg J."/>
            <person name="Griggs A."/>
            <person name="Gujja S."/>
            <person name="Heiman D."/>
            <person name="Howarth C."/>
            <person name="Larson L."/>
            <person name="Lui A."/>
            <person name="MacDonald P.J.P."/>
            <person name="Montmayeur A."/>
            <person name="Murphy C."/>
            <person name="Neiman D."/>
            <person name="Pearson M."/>
            <person name="Priest M."/>
            <person name="Roberts A."/>
            <person name="Saif S."/>
            <person name="Shea T."/>
            <person name="Shenoy N."/>
            <person name="Sisk P."/>
            <person name="Stolte C."/>
            <person name="Sykes S."/>
            <person name="Wortman J."/>
            <person name="Nusbaum C."/>
            <person name="Birren B."/>
        </authorList>
    </citation>
    <scope>NUCLEOTIDE SEQUENCE [LARGE SCALE GENOMIC DNA]</scope>
    <source>
        <strain evidence="2 3">North Korean</strain>
    </source>
</reference>
<protein>
    <submittedName>
        <fullName evidence="2">Uncharacterized protein</fullName>
    </submittedName>
</protein>
<organism evidence="2 3">
    <name type="scientific">Plasmodium vivax North Korean</name>
    <dbReference type="NCBI Taxonomy" id="1035514"/>
    <lineage>
        <taxon>Eukaryota</taxon>
        <taxon>Sar</taxon>
        <taxon>Alveolata</taxon>
        <taxon>Apicomplexa</taxon>
        <taxon>Aconoidasida</taxon>
        <taxon>Haemosporida</taxon>
        <taxon>Plasmodiidae</taxon>
        <taxon>Plasmodium</taxon>
        <taxon>Plasmodium (Plasmodium)</taxon>
    </lineage>
</organism>
<feature type="chain" id="PRO_5005323879" evidence="1">
    <location>
        <begin position="21"/>
        <end position="68"/>
    </location>
</feature>
<evidence type="ECO:0000313" key="3">
    <source>
        <dbReference type="Proteomes" id="UP000053239"/>
    </source>
</evidence>
<proteinExistence type="predicted"/>
<sequence length="68" mass="7864">MLHVILLIMFLNYFLLKLEAFLRSSNLNVLIRKLNYNENENCCVETDDFLESIDGTKEVSVKIIGLLS</sequence>
<gene>
    <name evidence="2" type="ORF">PVNG_03090</name>
</gene>
<name>A0A0J9U1M0_PLAVI</name>
<dbReference type="Proteomes" id="UP000053239">
    <property type="component" value="Unassembled WGS sequence"/>
</dbReference>
<dbReference type="AlphaFoldDB" id="A0A0J9U1M0"/>
<evidence type="ECO:0000313" key="2">
    <source>
        <dbReference type="EMBL" id="KNA00983.1"/>
    </source>
</evidence>
<feature type="signal peptide" evidence="1">
    <location>
        <begin position="1"/>
        <end position="20"/>
    </location>
</feature>